<dbReference type="EMBL" id="MU032354">
    <property type="protein sequence ID" value="KAF3759892.1"/>
    <property type="molecule type" value="Genomic_DNA"/>
</dbReference>
<gene>
    <name evidence="1" type="ORF">M406DRAFT_75274</name>
</gene>
<dbReference type="SUPFAM" id="SSF89550">
    <property type="entry name" value="PHP domain-like"/>
    <property type="match status" value="1"/>
</dbReference>
<dbReference type="OrthoDB" id="4652505at2759"/>
<name>A0A9P4XQD2_CRYP1</name>
<comment type="caution">
    <text evidence="1">The sequence shown here is derived from an EMBL/GenBank/DDBJ whole genome shotgun (WGS) entry which is preliminary data.</text>
</comment>
<dbReference type="Gene3D" id="3.20.20.140">
    <property type="entry name" value="Metal-dependent hydrolases"/>
    <property type="match status" value="1"/>
</dbReference>
<dbReference type="InterPro" id="IPR016195">
    <property type="entry name" value="Pol/histidinol_Pase-like"/>
</dbReference>
<organism evidence="1 2">
    <name type="scientific">Cryphonectria parasitica (strain ATCC 38755 / EP155)</name>
    <dbReference type="NCBI Taxonomy" id="660469"/>
    <lineage>
        <taxon>Eukaryota</taxon>
        <taxon>Fungi</taxon>
        <taxon>Dikarya</taxon>
        <taxon>Ascomycota</taxon>
        <taxon>Pezizomycotina</taxon>
        <taxon>Sordariomycetes</taxon>
        <taxon>Sordariomycetidae</taxon>
        <taxon>Diaporthales</taxon>
        <taxon>Cryphonectriaceae</taxon>
        <taxon>Cryphonectria-Endothia species complex</taxon>
        <taxon>Cryphonectria</taxon>
    </lineage>
</organism>
<dbReference type="RefSeq" id="XP_040770871.1">
    <property type="nucleotide sequence ID" value="XM_040925826.1"/>
</dbReference>
<evidence type="ECO:0000313" key="1">
    <source>
        <dbReference type="EMBL" id="KAF3759892.1"/>
    </source>
</evidence>
<evidence type="ECO:0000313" key="2">
    <source>
        <dbReference type="Proteomes" id="UP000803844"/>
    </source>
</evidence>
<keyword evidence="2" id="KW-1185">Reference proteome</keyword>
<accession>A0A9P4XQD2</accession>
<evidence type="ECO:0008006" key="3">
    <source>
        <dbReference type="Google" id="ProtNLM"/>
    </source>
</evidence>
<dbReference type="GeneID" id="63842955"/>
<dbReference type="AlphaFoldDB" id="A0A9P4XQD2"/>
<reference evidence="1" key="1">
    <citation type="journal article" date="2020" name="Phytopathology">
        <title>Genome sequence of the chestnut blight fungus Cryphonectria parasitica EP155: A fundamental resource for an archetypical invasive plant pathogen.</title>
        <authorList>
            <person name="Crouch J.A."/>
            <person name="Dawe A."/>
            <person name="Aerts A."/>
            <person name="Barry K."/>
            <person name="Churchill A.C.L."/>
            <person name="Grimwood J."/>
            <person name="Hillman B."/>
            <person name="Milgroom M.G."/>
            <person name="Pangilinan J."/>
            <person name="Smith M."/>
            <person name="Salamov A."/>
            <person name="Schmutz J."/>
            <person name="Yadav J."/>
            <person name="Grigoriev I.V."/>
            <person name="Nuss D."/>
        </authorList>
    </citation>
    <scope>NUCLEOTIDE SEQUENCE</scope>
    <source>
        <strain evidence="1">EP155</strain>
    </source>
</reference>
<dbReference type="Proteomes" id="UP000803844">
    <property type="component" value="Unassembled WGS sequence"/>
</dbReference>
<protein>
    <recommendedName>
        <fullName evidence="3">DUF3604 domain-containing protein</fullName>
    </recommendedName>
</protein>
<proteinExistence type="predicted"/>
<sequence length="816" mass="89534">MKTLSQHQLQDAAGAFTAPQDYYHYIKSLPFLGTLSCSTQSLTAGQWTEVVIEYTVGGSGLADGAWIKGTFKFYSDWALFQTSDPSGDNYVSAEYVPTALAQGQSPATIQDLSVRFDQKGHERPFQKAIIVDVVDGYINPGDKIVIRLGDRRFGGKGTRTQTFVEKTFLMRWYIDPVGTSRFAAIKPDISIDIHSGPAHQLKIQTARLVQPETPFPISFHVEDEWGNTTTDVAGYQAAVRIFPNGKGEEVATPPIFSTTLLLKETGWTYGHVPKVQLERPGDYVVKVAVTNNATGQQLTDTQHVSVAGISPVPRALYGDLHVHSDDTVGTNDSEYNFSYAQKLAGLDVIGYTANDFHITVEDWTATLELIRKINQSGEVVIFPGTEWCGNSAVGGDHNVVFLDDTTNGAPLEFPWDKHGNVARSFEWNEHGPAELQPGAWPLDEVYATYAHAADTHLMIPHVGGRRCNLDWHHPDLERLVEISSAWGHFEWLLQDAVKRGWRMGVCANSDEHRGRCGGGVPGTAVFGTRGGLTGILAPTLSRVDVARALRSRHTFATTGERLVGLSSVKDGTAIQGDEVRHTVSNPIVLDYSFYGNAGFSTIEAFDGSGRIHHRDLWREADVAEGCPQIVRVTWGGARLYDRYREAVWQGTISVKGARIACVLPFGGVTFVPEESVSQDDHENVSFSTRTSGDFDGVNLFCEEGPPEEIIIQGSLGGYVKVGDVLRGNPHKPQPTFELRVSRSEALERGGKVLELRGGANLFVKAEVVPDVDLPRRVEGQVEISSQEEGSSRAVYFVGREWNGGKVITSPIFIDFE</sequence>